<proteinExistence type="predicted"/>
<dbReference type="InterPro" id="IPR041464">
    <property type="entry name" value="TubC_N"/>
</dbReference>
<feature type="domain" description="TubC N-terminal docking" evidence="1">
    <location>
        <begin position="4"/>
        <end position="48"/>
    </location>
</feature>
<evidence type="ECO:0000259" key="1">
    <source>
        <dbReference type="Pfam" id="PF18563"/>
    </source>
</evidence>
<comment type="caution">
    <text evidence="2">The sequence shown here is derived from an EMBL/GenBank/DDBJ whole genome shotgun (WGS) entry which is preliminary data.</text>
</comment>
<gene>
    <name evidence="2" type="ORF">ACFFGX_02995</name>
</gene>
<organism evidence="2 3">
    <name type="scientific">Azorhizophilus paspali</name>
    <name type="common">Azotobacter paspali</name>
    <dbReference type="NCBI Taxonomy" id="69963"/>
    <lineage>
        <taxon>Bacteria</taxon>
        <taxon>Pseudomonadati</taxon>
        <taxon>Pseudomonadota</taxon>
        <taxon>Gammaproteobacteria</taxon>
        <taxon>Pseudomonadales</taxon>
        <taxon>Pseudomonadaceae</taxon>
        <taxon>Azorhizophilus</taxon>
    </lineage>
</organism>
<evidence type="ECO:0000313" key="3">
    <source>
        <dbReference type="Proteomes" id="UP001589891"/>
    </source>
</evidence>
<keyword evidence="3" id="KW-1185">Reference proteome</keyword>
<dbReference type="Gene3D" id="1.10.10.1830">
    <property type="entry name" value="Non-ribosomal peptide synthase, adenylation domain"/>
    <property type="match status" value="1"/>
</dbReference>
<dbReference type="Proteomes" id="UP001589891">
    <property type="component" value="Unassembled WGS sequence"/>
</dbReference>
<protein>
    <recommendedName>
        <fullName evidence="1">TubC N-terminal docking domain-containing protein</fullName>
    </recommendedName>
</protein>
<dbReference type="Pfam" id="PF18563">
    <property type="entry name" value="TubC_N"/>
    <property type="match status" value="1"/>
</dbReference>
<dbReference type="RefSeq" id="WP_376942725.1">
    <property type="nucleotide sequence ID" value="NZ_CP171449.1"/>
</dbReference>
<name>A0ABV6SHB7_AZOPA</name>
<dbReference type="InterPro" id="IPR044894">
    <property type="entry name" value="TubC_N_sf"/>
</dbReference>
<sequence>MAALDYLHQAGLTVELDGDRLRVMPADRITEELRQYLRDRRSELLAELKSADDSQRVQSAPCCWLHLLVFNDGNVIQHCSEAGTSSVKQTVQLRYGDAVLAVVPVPGFKLDEEIIKGLAGTLGVTAPLPPPSLSWLFQVARLLGVQPAVLLDNGHLEQHDLSELAGANPHQVAETIRNSPAWINRLERQAVASSSSMADLSSPRPLQRQYAQHVNSFAALFGAI</sequence>
<dbReference type="EMBL" id="JBHLSS010000021">
    <property type="protein sequence ID" value="MFC0708603.1"/>
    <property type="molecule type" value="Genomic_DNA"/>
</dbReference>
<accession>A0ABV6SHB7</accession>
<reference evidence="2 3" key="1">
    <citation type="submission" date="2024-09" db="EMBL/GenBank/DDBJ databases">
        <authorList>
            <person name="Sun Q."/>
            <person name="Mori K."/>
        </authorList>
    </citation>
    <scope>NUCLEOTIDE SEQUENCE [LARGE SCALE GENOMIC DNA]</scope>
    <source>
        <strain evidence="2 3">NCAIM B.01794</strain>
    </source>
</reference>
<evidence type="ECO:0000313" key="2">
    <source>
        <dbReference type="EMBL" id="MFC0708603.1"/>
    </source>
</evidence>